<comment type="subcellular location">
    <subcellularLocation>
        <location evidence="1 10">Cytoplasm</location>
    </subcellularLocation>
</comment>
<dbReference type="PANTHER" id="PTHR30478">
    <property type="entry name" value="DNA POLYMERASE III SUBUNIT BETA"/>
    <property type="match status" value="1"/>
</dbReference>
<dbReference type="Pfam" id="PF02767">
    <property type="entry name" value="DNA_pol3_beta_2"/>
    <property type="match status" value="1"/>
</dbReference>
<comment type="similarity">
    <text evidence="2 10">Belongs to the beta sliding clamp family.</text>
</comment>
<dbReference type="GO" id="GO:0008408">
    <property type="term" value="F:3'-5' exonuclease activity"/>
    <property type="evidence" value="ECO:0007669"/>
    <property type="project" value="InterPro"/>
</dbReference>
<keyword evidence="9" id="KW-0238">DNA-binding</keyword>
<evidence type="ECO:0000313" key="15">
    <source>
        <dbReference type="Proteomes" id="UP000479114"/>
    </source>
</evidence>
<keyword evidence="5 10" id="KW-0808">Transferase</keyword>
<keyword evidence="8 10" id="KW-0239">DNA-directed DNA polymerase</keyword>
<dbReference type="Gene3D" id="3.10.150.10">
    <property type="entry name" value="DNA Polymerase III, subunit A, domain 2"/>
    <property type="match status" value="1"/>
</dbReference>
<organism evidence="14 15">
    <name type="scientific">Paenibacillus rhizovicinus</name>
    <dbReference type="NCBI Taxonomy" id="2704463"/>
    <lineage>
        <taxon>Bacteria</taxon>
        <taxon>Bacillati</taxon>
        <taxon>Bacillota</taxon>
        <taxon>Bacilli</taxon>
        <taxon>Bacillales</taxon>
        <taxon>Paenibacillaceae</taxon>
        <taxon>Paenibacillus</taxon>
    </lineage>
</organism>
<dbReference type="PANTHER" id="PTHR30478:SF0">
    <property type="entry name" value="BETA SLIDING CLAMP"/>
    <property type="match status" value="1"/>
</dbReference>
<dbReference type="RefSeq" id="WP_162642000.1">
    <property type="nucleotide sequence ID" value="NZ_CP048286.1"/>
</dbReference>
<protein>
    <recommendedName>
        <fullName evidence="3 10">Beta sliding clamp</fullName>
    </recommendedName>
</protein>
<evidence type="ECO:0000259" key="11">
    <source>
        <dbReference type="Pfam" id="PF00712"/>
    </source>
</evidence>
<evidence type="ECO:0000256" key="1">
    <source>
        <dbReference type="ARBA" id="ARBA00004496"/>
    </source>
</evidence>
<dbReference type="InterPro" id="IPR001001">
    <property type="entry name" value="DNA_polIII_beta"/>
</dbReference>
<evidence type="ECO:0000256" key="4">
    <source>
        <dbReference type="ARBA" id="ARBA00022490"/>
    </source>
</evidence>
<dbReference type="AlphaFoldDB" id="A0A6C0P2A8"/>
<evidence type="ECO:0000256" key="7">
    <source>
        <dbReference type="ARBA" id="ARBA00022705"/>
    </source>
</evidence>
<dbReference type="KEGG" id="prz:GZH47_17320"/>
<dbReference type="PIRSF" id="PIRSF000804">
    <property type="entry name" value="DNA_pol_III_b"/>
    <property type="match status" value="1"/>
</dbReference>
<evidence type="ECO:0000259" key="13">
    <source>
        <dbReference type="Pfam" id="PF02768"/>
    </source>
</evidence>
<dbReference type="InterPro" id="IPR022637">
    <property type="entry name" value="DNA_polIII_beta_cen"/>
</dbReference>
<dbReference type="GO" id="GO:0005737">
    <property type="term" value="C:cytoplasm"/>
    <property type="evidence" value="ECO:0007669"/>
    <property type="project" value="UniProtKB-SubCell"/>
</dbReference>
<evidence type="ECO:0000256" key="8">
    <source>
        <dbReference type="ARBA" id="ARBA00022932"/>
    </source>
</evidence>
<dbReference type="SMART" id="SM00480">
    <property type="entry name" value="POL3Bc"/>
    <property type="match status" value="1"/>
</dbReference>
<proteinExistence type="inferred from homology"/>
<evidence type="ECO:0000259" key="12">
    <source>
        <dbReference type="Pfam" id="PF02767"/>
    </source>
</evidence>
<keyword evidence="7 10" id="KW-0235">DNA replication</keyword>
<reference evidence="14 15" key="1">
    <citation type="submission" date="2020-02" db="EMBL/GenBank/DDBJ databases">
        <title>Paenibacillus sp. nov., isolated from rhizosphere soil of tomato.</title>
        <authorList>
            <person name="Weon H.-Y."/>
            <person name="Lee S.A."/>
        </authorList>
    </citation>
    <scope>NUCLEOTIDE SEQUENCE [LARGE SCALE GENOMIC DNA]</scope>
    <source>
        <strain evidence="14 15">14171R-81</strain>
    </source>
</reference>
<comment type="subunit">
    <text evidence="10">Forms a ring-shaped head-to-tail homodimer around DNA.</text>
</comment>
<dbReference type="Gene3D" id="3.70.10.10">
    <property type="match status" value="1"/>
</dbReference>
<dbReference type="InterPro" id="IPR046938">
    <property type="entry name" value="DNA_clamp_sf"/>
</dbReference>
<feature type="domain" description="DNA polymerase III beta sliding clamp N-terminal" evidence="11">
    <location>
        <begin position="1"/>
        <end position="123"/>
    </location>
</feature>
<dbReference type="SUPFAM" id="SSF55979">
    <property type="entry name" value="DNA clamp"/>
    <property type="match status" value="3"/>
</dbReference>
<dbReference type="EMBL" id="CP048286">
    <property type="protein sequence ID" value="QHW32396.1"/>
    <property type="molecule type" value="Genomic_DNA"/>
</dbReference>
<dbReference type="GO" id="GO:0009360">
    <property type="term" value="C:DNA polymerase III complex"/>
    <property type="evidence" value="ECO:0007669"/>
    <property type="project" value="InterPro"/>
</dbReference>
<dbReference type="Pfam" id="PF00712">
    <property type="entry name" value="DNA_pol3_beta"/>
    <property type="match status" value="1"/>
</dbReference>
<dbReference type="GO" id="GO:0003677">
    <property type="term" value="F:DNA binding"/>
    <property type="evidence" value="ECO:0007669"/>
    <property type="project" value="UniProtKB-UniRule"/>
</dbReference>
<keyword evidence="4 10" id="KW-0963">Cytoplasm</keyword>
<feature type="domain" description="DNA polymerase III beta sliding clamp C-terminal" evidence="13">
    <location>
        <begin position="257"/>
        <end position="373"/>
    </location>
</feature>
<keyword evidence="6 10" id="KW-0548">Nucleotidyltransferase</keyword>
<evidence type="ECO:0000256" key="3">
    <source>
        <dbReference type="ARBA" id="ARBA00021035"/>
    </source>
</evidence>
<dbReference type="GO" id="GO:0006271">
    <property type="term" value="P:DNA strand elongation involved in DNA replication"/>
    <property type="evidence" value="ECO:0007669"/>
    <property type="project" value="TreeGrafter"/>
</dbReference>
<dbReference type="InterPro" id="IPR022634">
    <property type="entry name" value="DNA_polIII_beta_N"/>
</dbReference>
<evidence type="ECO:0000256" key="5">
    <source>
        <dbReference type="ARBA" id="ARBA00022679"/>
    </source>
</evidence>
<feature type="domain" description="DNA polymerase III beta sliding clamp central" evidence="12">
    <location>
        <begin position="136"/>
        <end position="249"/>
    </location>
</feature>
<dbReference type="Proteomes" id="UP000479114">
    <property type="component" value="Chromosome"/>
</dbReference>
<dbReference type="CDD" id="cd00140">
    <property type="entry name" value="beta_clamp"/>
    <property type="match status" value="1"/>
</dbReference>
<accession>A0A6C0P2A8</accession>
<name>A0A6C0P2A8_9BACL</name>
<evidence type="ECO:0000313" key="14">
    <source>
        <dbReference type="EMBL" id="QHW32396.1"/>
    </source>
</evidence>
<evidence type="ECO:0000256" key="10">
    <source>
        <dbReference type="PIRNR" id="PIRNR000804"/>
    </source>
</evidence>
<dbReference type="Pfam" id="PF02768">
    <property type="entry name" value="DNA_pol3_beta_3"/>
    <property type="match status" value="1"/>
</dbReference>
<gene>
    <name evidence="14" type="primary">dnaN</name>
    <name evidence="14" type="ORF">GZH47_17320</name>
</gene>
<evidence type="ECO:0000256" key="6">
    <source>
        <dbReference type="ARBA" id="ARBA00022695"/>
    </source>
</evidence>
<keyword evidence="15" id="KW-1185">Reference proteome</keyword>
<dbReference type="InterPro" id="IPR022635">
    <property type="entry name" value="DNA_polIII_beta_C"/>
</dbReference>
<evidence type="ECO:0000256" key="2">
    <source>
        <dbReference type="ARBA" id="ARBA00010752"/>
    </source>
</evidence>
<comment type="function">
    <text evidence="10">Confers DNA tethering and processivity to DNA polymerases and other proteins. Acts as a clamp, forming a ring around DNA (a reaction catalyzed by the clamp-loading complex) which diffuses in an ATP-independent manner freely and bidirectionally along dsDNA. Initially characterized for its ability to contact the catalytic subunit of DNA polymerase III (Pol III), a complex, multichain enzyme responsible for most of the replicative synthesis in bacteria; Pol III exhibits 3'-5' exonuclease proofreading activity. The beta chain is required for initiation of replication as well as for processivity of DNA replication.</text>
</comment>
<sequence>MRVEVSQASLHAALQRLSPALSSKPVTPILGSILLWADDDGLSVRGGGGGITVEARLDAASGEAVVHRTGQLLVPSRSLLPVIRCLPPGSVALESVHGPALLIRAGHARYRLSGLDAGQYPYIAVPPHTHELHFTNARLKEIIRRLAFAASSSEARPILTGISCSIDAGSIAFTATDGVRLSSQRISRTPLAETPSALRTAVIPAKPWLDFVNLLDDEGSTAMTLGTASVRFQTNELWLQLALLEGSYPVLDRVAAQECETTITLMAPDLLRALERVTLLAGEHRAVKLASDRDGLAVALTARTEGIGDVEESVPAQSVDGQPLTIAFNGSYLRDFMRAASGSAVTLTFSTPNKPIVIRTTDEPSSLFVLTPIRTAGAAP</sequence>
<dbReference type="GO" id="GO:0003887">
    <property type="term" value="F:DNA-directed DNA polymerase activity"/>
    <property type="evidence" value="ECO:0007669"/>
    <property type="project" value="UniProtKB-UniRule"/>
</dbReference>
<dbReference type="NCBIfam" id="TIGR00663">
    <property type="entry name" value="dnan"/>
    <property type="match status" value="1"/>
</dbReference>
<evidence type="ECO:0000256" key="9">
    <source>
        <dbReference type="ARBA" id="ARBA00023125"/>
    </source>
</evidence>